<dbReference type="Proteomes" id="UP000620133">
    <property type="component" value="Chromosome"/>
</dbReference>
<organism evidence="1 2">
    <name type="scientific">Mariniplasma anaerobium</name>
    <dbReference type="NCBI Taxonomy" id="2735436"/>
    <lineage>
        <taxon>Bacteria</taxon>
        <taxon>Bacillati</taxon>
        <taxon>Mycoplasmatota</taxon>
        <taxon>Mollicutes</taxon>
        <taxon>Acholeplasmatales</taxon>
        <taxon>Acholeplasmataceae</taxon>
        <taxon>Mariniplasma</taxon>
    </lineage>
</organism>
<sequence length="335" mass="37368">MKRQNLFLLINLGIMLVIGLAYIIVNQSVVLHDDEDKLFGQKVDLINGQQLVEIPELSVSSRNIHIIDYKWTAVDKNEDVVGTVYHVIIKNDFPLAGTDLDYGVMEFLVGIDTYNEVFVQYIRIYQSSWAVVGIQKYIQDNYNGISYLSVNDVPSFDADIVSGATENPATVSTDSVKTMIQDVIVLHYNLAEEDPYVDIFGIMDYDLSVDATFIPTEHITTKLIVSDQTNELGYIYSITGRGEYQDGAYDTIVINIVFDMTGEIVGVLLPEETYNHSIGSYGNKNKTYVEEYVGLTLNDIQAKVDSNGSQDVTAGASNTRALIDALLEFFVSEVN</sequence>
<accession>A0A7U9TKA3</accession>
<name>A0A7U9TKA3_9MOLU</name>
<dbReference type="EMBL" id="AP024412">
    <property type="protein sequence ID" value="BCR35301.1"/>
    <property type="molecule type" value="Genomic_DNA"/>
</dbReference>
<protein>
    <recommendedName>
        <fullName evidence="3">FMN-binding protein</fullName>
    </recommendedName>
</protein>
<evidence type="ECO:0000313" key="2">
    <source>
        <dbReference type="Proteomes" id="UP000620133"/>
    </source>
</evidence>
<dbReference type="AlphaFoldDB" id="A0A7U9TKA3"/>
<dbReference type="KEGG" id="manr:MPAN_001940"/>
<evidence type="ECO:0008006" key="3">
    <source>
        <dbReference type="Google" id="ProtNLM"/>
    </source>
</evidence>
<keyword evidence="2" id="KW-1185">Reference proteome</keyword>
<dbReference type="RefSeq" id="WP_176239167.1">
    <property type="nucleotide sequence ID" value="NZ_AP024412.1"/>
</dbReference>
<evidence type="ECO:0000313" key="1">
    <source>
        <dbReference type="EMBL" id="BCR35301.1"/>
    </source>
</evidence>
<gene>
    <name evidence="1" type="ORF">MPAN_001940</name>
</gene>
<reference evidence="1" key="1">
    <citation type="submission" date="2021-01" db="EMBL/GenBank/DDBJ databases">
        <title>Draft genome sequence of Acholeplasmataceae bacterium strain Mahy22.</title>
        <authorList>
            <person name="Watanabe M."/>
            <person name="Kojima H."/>
            <person name="Fukui M."/>
        </authorList>
    </citation>
    <scope>NUCLEOTIDE SEQUENCE</scope>
    <source>
        <strain evidence="1">Mahy22</strain>
    </source>
</reference>
<proteinExistence type="predicted"/>